<feature type="transmembrane region" description="Helical" evidence="7">
    <location>
        <begin position="76"/>
        <end position="95"/>
    </location>
</feature>
<accession>A0ABP1B3C1</accession>
<sequence length="168" mass="18196">MAVVAWLMGIGTVWGATNALMKRGALIAAEEKKKKKKKTEKPQQQQKPSSSSSSKKTTPATLVWSLLQEWVQRLRVWEYSLPFLLNLSMSVLFIIKLGDSPITLAVPVTNATTFVVTAIAGAVLGEQMKGPETLIGVSLIIAGVTLCISPPLFSSGSISFWSFLSFKP</sequence>
<feature type="chain" id="PRO_5046571162" description="Transmembrane protein 234 homolog" evidence="8">
    <location>
        <begin position="16"/>
        <end position="168"/>
    </location>
</feature>
<organism evidence="9 10">
    <name type="scientific">Sphagnum jensenii</name>
    <dbReference type="NCBI Taxonomy" id="128206"/>
    <lineage>
        <taxon>Eukaryota</taxon>
        <taxon>Viridiplantae</taxon>
        <taxon>Streptophyta</taxon>
        <taxon>Embryophyta</taxon>
        <taxon>Bryophyta</taxon>
        <taxon>Sphagnophytina</taxon>
        <taxon>Sphagnopsida</taxon>
        <taxon>Sphagnales</taxon>
        <taxon>Sphagnaceae</taxon>
        <taxon>Sphagnum</taxon>
    </lineage>
</organism>
<keyword evidence="8" id="KW-0732">Signal</keyword>
<evidence type="ECO:0000256" key="6">
    <source>
        <dbReference type="SAM" id="MobiDB-lite"/>
    </source>
</evidence>
<gene>
    <name evidence="9" type="ORF">CSSPJE1EN2_LOCUS12353</name>
</gene>
<dbReference type="Gene3D" id="1.10.3730.20">
    <property type="match status" value="1"/>
</dbReference>
<evidence type="ECO:0008006" key="11">
    <source>
        <dbReference type="Google" id="ProtNLM"/>
    </source>
</evidence>
<evidence type="ECO:0000256" key="3">
    <source>
        <dbReference type="ARBA" id="ARBA00022692"/>
    </source>
</evidence>
<dbReference type="PANTHER" id="PTHR28668:SF1">
    <property type="entry name" value="TRANSMEMBRANE PROTEIN 234"/>
    <property type="match status" value="1"/>
</dbReference>
<dbReference type="Proteomes" id="UP001497522">
    <property type="component" value="Chromosome 19"/>
</dbReference>
<evidence type="ECO:0000256" key="4">
    <source>
        <dbReference type="ARBA" id="ARBA00022989"/>
    </source>
</evidence>
<feature type="transmembrane region" description="Helical" evidence="7">
    <location>
        <begin position="102"/>
        <end position="123"/>
    </location>
</feature>
<evidence type="ECO:0000256" key="7">
    <source>
        <dbReference type="SAM" id="Phobius"/>
    </source>
</evidence>
<dbReference type="Pfam" id="PF10639">
    <property type="entry name" value="TMEM234"/>
    <property type="match status" value="1"/>
</dbReference>
<comment type="similarity">
    <text evidence="2">Belongs to the TMEM234 family.</text>
</comment>
<reference evidence="9" key="1">
    <citation type="submission" date="2024-03" db="EMBL/GenBank/DDBJ databases">
        <authorList>
            <consortium name="ELIXIR-Norway"/>
            <consortium name="Elixir Norway"/>
        </authorList>
    </citation>
    <scope>NUCLEOTIDE SEQUENCE</scope>
</reference>
<dbReference type="InterPro" id="IPR018908">
    <property type="entry name" value="TMEM234"/>
</dbReference>
<dbReference type="EMBL" id="OZ023720">
    <property type="protein sequence ID" value="CAK9869595.1"/>
    <property type="molecule type" value="Genomic_DNA"/>
</dbReference>
<evidence type="ECO:0000313" key="9">
    <source>
        <dbReference type="EMBL" id="CAK9869595.1"/>
    </source>
</evidence>
<protein>
    <recommendedName>
        <fullName evidence="11">Transmembrane protein 234 homolog</fullName>
    </recommendedName>
</protein>
<evidence type="ECO:0000256" key="8">
    <source>
        <dbReference type="SAM" id="SignalP"/>
    </source>
</evidence>
<proteinExistence type="inferred from homology"/>
<evidence type="ECO:0000256" key="1">
    <source>
        <dbReference type="ARBA" id="ARBA00004141"/>
    </source>
</evidence>
<evidence type="ECO:0000256" key="5">
    <source>
        <dbReference type="ARBA" id="ARBA00023136"/>
    </source>
</evidence>
<evidence type="ECO:0000256" key="2">
    <source>
        <dbReference type="ARBA" id="ARBA00005977"/>
    </source>
</evidence>
<feature type="region of interest" description="Disordered" evidence="6">
    <location>
        <begin position="31"/>
        <end position="56"/>
    </location>
</feature>
<feature type="transmembrane region" description="Helical" evidence="7">
    <location>
        <begin position="135"/>
        <end position="164"/>
    </location>
</feature>
<keyword evidence="3 7" id="KW-0812">Transmembrane</keyword>
<dbReference type="SUPFAM" id="SSF103481">
    <property type="entry name" value="Multidrug resistance efflux transporter EmrE"/>
    <property type="match status" value="1"/>
</dbReference>
<keyword evidence="10" id="KW-1185">Reference proteome</keyword>
<evidence type="ECO:0000313" key="10">
    <source>
        <dbReference type="Proteomes" id="UP001497522"/>
    </source>
</evidence>
<dbReference type="InterPro" id="IPR037185">
    <property type="entry name" value="EmrE-like"/>
</dbReference>
<feature type="signal peptide" evidence="8">
    <location>
        <begin position="1"/>
        <end position="15"/>
    </location>
</feature>
<keyword evidence="4 7" id="KW-1133">Transmembrane helix</keyword>
<dbReference type="PANTHER" id="PTHR28668">
    <property type="entry name" value="TRANSMEMBRANE PROTEIN 234"/>
    <property type="match status" value="1"/>
</dbReference>
<comment type="subcellular location">
    <subcellularLocation>
        <location evidence="1">Membrane</location>
        <topology evidence="1">Multi-pass membrane protein</topology>
    </subcellularLocation>
</comment>
<keyword evidence="5 7" id="KW-0472">Membrane</keyword>
<feature type="compositionally biased region" description="Low complexity" evidence="6">
    <location>
        <begin position="42"/>
        <end position="56"/>
    </location>
</feature>
<name>A0ABP1B3C1_9BRYO</name>